<keyword evidence="1" id="KW-0812">Transmembrane</keyword>
<protein>
    <recommendedName>
        <fullName evidence="2">DUF3592 domain-containing protein</fullName>
    </recommendedName>
</protein>
<evidence type="ECO:0000259" key="2">
    <source>
        <dbReference type="Pfam" id="PF12158"/>
    </source>
</evidence>
<organism evidence="3">
    <name type="scientific">viral metagenome</name>
    <dbReference type="NCBI Taxonomy" id="1070528"/>
    <lineage>
        <taxon>unclassified sequences</taxon>
        <taxon>metagenomes</taxon>
        <taxon>organismal metagenomes</taxon>
    </lineage>
</organism>
<evidence type="ECO:0000256" key="1">
    <source>
        <dbReference type="SAM" id="Phobius"/>
    </source>
</evidence>
<feature type="domain" description="DUF3592" evidence="2">
    <location>
        <begin position="63"/>
        <end position="127"/>
    </location>
</feature>
<feature type="transmembrane region" description="Helical" evidence="1">
    <location>
        <begin position="20"/>
        <end position="39"/>
    </location>
</feature>
<keyword evidence="1" id="KW-0472">Membrane</keyword>
<accession>A0A6C0LW39</accession>
<dbReference type="AlphaFoldDB" id="A0A6C0LW39"/>
<reference evidence="3" key="1">
    <citation type="journal article" date="2020" name="Nature">
        <title>Giant virus diversity and host interactions through global metagenomics.</title>
        <authorList>
            <person name="Schulz F."/>
            <person name="Roux S."/>
            <person name="Paez-Espino D."/>
            <person name="Jungbluth S."/>
            <person name="Walsh D.A."/>
            <person name="Denef V.J."/>
            <person name="McMahon K.D."/>
            <person name="Konstantinidis K.T."/>
            <person name="Eloe-Fadrosh E.A."/>
            <person name="Kyrpides N.C."/>
            <person name="Woyke T."/>
        </authorList>
    </citation>
    <scope>NUCLEOTIDE SEQUENCE</scope>
    <source>
        <strain evidence="3">GVMAG-S-1016704-121</strain>
    </source>
</reference>
<name>A0A6C0LW39_9ZZZZ</name>
<proteinExistence type="predicted"/>
<dbReference type="Pfam" id="PF12158">
    <property type="entry name" value="DUF3592"/>
    <property type="match status" value="1"/>
</dbReference>
<feature type="transmembrane region" description="Helical" evidence="1">
    <location>
        <begin position="133"/>
        <end position="155"/>
    </location>
</feature>
<sequence length="180" mass="19268">MTDWKEAGYSGLAAYGKFKAVMGAIVGTVIFLLLIVFGFKYLGKTTKYSASTNVTLAMTEGCTQTTETKDGNTRTVYTCMVSAEYTVGSDTFTYNDTISSGTKYANGSNVTLYYDPKNPGDATLKYHINPGTLALAGVIIGFLGLFGTWGYTYFVLKNKEIAAVTGGVHLAGDIVGAFKR</sequence>
<dbReference type="EMBL" id="MN740557">
    <property type="protein sequence ID" value="QHU33452.1"/>
    <property type="molecule type" value="Genomic_DNA"/>
</dbReference>
<evidence type="ECO:0000313" key="3">
    <source>
        <dbReference type="EMBL" id="QHU33452.1"/>
    </source>
</evidence>
<keyword evidence="1" id="KW-1133">Transmembrane helix</keyword>
<dbReference type="InterPro" id="IPR021994">
    <property type="entry name" value="DUF3592"/>
</dbReference>